<feature type="domain" description="Peptidase M16 C-terminal" evidence="10">
    <location>
        <begin position="720"/>
        <end position="880"/>
    </location>
</feature>
<dbReference type="InterPro" id="IPR011765">
    <property type="entry name" value="Pept_M16_N"/>
</dbReference>
<keyword evidence="4" id="KW-0479">Metal-binding</keyword>
<reference evidence="11" key="1">
    <citation type="journal article" date="2021" name="Microb. Physiol.">
        <title>Proteogenomic Insights into the Physiology of Marine, Sulfate-Reducing, Filamentous Desulfonema limicola and Desulfonema magnum.</title>
        <authorList>
            <person name="Schnaars V."/>
            <person name="Wohlbrand L."/>
            <person name="Scheve S."/>
            <person name="Hinrichs C."/>
            <person name="Reinhardt R."/>
            <person name="Rabus R."/>
        </authorList>
    </citation>
    <scope>NUCLEOTIDE SEQUENCE</scope>
    <source>
        <strain evidence="11">4be13</strain>
    </source>
</reference>
<dbReference type="Gene3D" id="3.30.830.10">
    <property type="entry name" value="Metalloenzyme, LuxS/M16 peptidase-like"/>
    <property type="match status" value="4"/>
</dbReference>
<dbReference type="InterPro" id="IPR007863">
    <property type="entry name" value="Peptidase_M16_C"/>
</dbReference>
<dbReference type="Proteomes" id="UP000663722">
    <property type="component" value="Chromosome"/>
</dbReference>
<gene>
    <name evidence="11" type="ORF">dnm_061880</name>
</gene>
<dbReference type="InterPro" id="IPR011249">
    <property type="entry name" value="Metalloenz_LuxS/M16"/>
</dbReference>
<evidence type="ECO:0000256" key="2">
    <source>
        <dbReference type="ARBA" id="ARBA00007261"/>
    </source>
</evidence>
<evidence type="ECO:0000256" key="5">
    <source>
        <dbReference type="ARBA" id="ARBA00022801"/>
    </source>
</evidence>
<keyword evidence="12" id="KW-1185">Reference proteome</keyword>
<keyword evidence="7" id="KW-0482">Metalloprotease</keyword>
<accession>A0A975BR14</accession>
<keyword evidence="5" id="KW-0378">Hydrolase</keyword>
<dbReference type="EMBL" id="CP061800">
    <property type="protein sequence ID" value="QTA90127.1"/>
    <property type="molecule type" value="Genomic_DNA"/>
</dbReference>
<organism evidence="11 12">
    <name type="scientific">Desulfonema magnum</name>
    <dbReference type="NCBI Taxonomy" id="45655"/>
    <lineage>
        <taxon>Bacteria</taxon>
        <taxon>Pseudomonadati</taxon>
        <taxon>Thermodesulfobacteriota</taxon>
        <taxon>Desulfobacteria</taxon>
        <taxon>Desulfobacterales</taxon>
        <taxon>Desulfococcaceae</taxon>
        <taxon>Desulfonema</taxon>
    </lineage>
</organism>
<dbReference type="PANTHER" id="PTHR43690">
    <property type="entry name" value="NARDILYSIN"/>
    <property type="match status" value="1"/>
</dbReference>
<dbReference type="InterPro" id="IPR001431">
    <property type="entry name" value="Pept_M16_Zn_BS"/>
</dbReference>
<evidence type="ECO:0000256" key="6">
    <source>
        <dbReference type="ARBA" id="ARBA00022833"/>
    </source>
</evidence>
<evidence type="ECO:0000259" key="10">
    <source>
        <dbReference type="Pfam" id="PF05193"/>
    </source>
</evidence>
<protein>
    <submittedName>
        <fullName evidence="11">Peptidase M16 domain-containing protein</fullName>
    </submittedName>
</protein>
<feature type="domain" description="Peptidase M16 C-terminal" evidence="10">
    <location>
        <begin position="233"/>
        <end position="408"/>
    </location>
</feature>
<dbReference type="PROSITE" id="PS00143">
    <property type="entry name" value="INSULINASE"/>
    <property type="match status" value="1"/>
</dbReference>
<evidence type="ECO:0000313" key="11">
    <source>
        <dbReference type="EMBL" id="QTA90127.1"/>
    </source>
</evidence>
<evidence type="ECO:0000256" key="7">
    <source>
        <dbReference type="ARBA" id="ARBA00023049"/>
    </source>
</evidence>
<dbReference type="KEGG" id="dmm:dnm_061880"/>
<dbReference type="GO" id="GO:0004222">
    <property type="term" value="F:metalloendopeptidase activity"/>
    <property type="evidence" value="ECO:0007669"/>
    <property type="project" value="InterPro"/>
</dbReference>
<evidence type="ECO:0000256" key="4">
    <source>
        <dbReference type="ARBA" id="ARBA00022723"/>
    </source>
</evidence>
<dbReference type="SUPFAM" id="SSF63411">
    <property type="entry name" value="LuxS/MPP-like metallohydrolase"/>
    <property type="match status" value="4"/>
</dbReference>
<proteinExistence type="inferred from homology"/>
<comment type="cofactor">
    <cofactor evidence="1">
        <name>Zn(2+)</name>
        <dbReference type="ChEBI" id="CHEBI:29105"/>
    </cofactor>
</comment>
<dbReference type="InterPro" id="IPR050626">
    <property type="entry name" value="Peptidase_M16"/>
</dbReference>
<evidence type="ECO:0000256" key="8">
    <source>
        <dbReference type="RuleBase" id="RU004447"/>
    </source>
</evidence>
<name>A0A975BR14_9BACT</name>
<dbReference type="RefSeq" id="WP_207678468.1">
    <property type="nucleotide sequence ID" value="NZ_CP061800.1"/>
</dbReference>
<evidence type="ECO:0000256" key="1">
    <source>
        <dbReference type="ARBA" id="ARBA00001947"/>
    </source>
</evidence>
<comment type="similarity">
    <text evidence="2 8">Belongs to the peptidase M16 family.</text>
</comment>
<sequence>MKRIKYHLFHFVVCLLIFIGLIFVPFASETWAKTSSPCLSTLWPHEKSDLPPDPDLIFGKLSNGFRYVLMKNSEPRDRVSLRLNVQAGSLHETDDQQGLAHYLEHMMFNGSEHFPNGELVNYFQSIGMDFGADANAHTGFSETVYDVMLPKGDKQDVEKGLLVIHDYAAGALLSESEIDRERGIILAEKRDRNSVGYRTYVASMKFLFPGIRLNNRMPIGTEDIIRKADQAILKDYYDTWYRPENMILVMVGDVDTEMAESLIKSMFADIVPRATVRSCPEMGTIKNKGTRTFYHFEEEAGDTKTSVQVTWTTDPRPDSLAYEKAILTSYIADTILNNRLEAMTEKPDNPFTSASVYSGVFLGSLGYAKLAAKSAPENWKNVLGLLEQTLRQAIAFGFTASELERVKKDFLADLDKSVLKKDTRKSDELSSLIIDNLNDDKVFQSPEQEKELYGPFIKRLTPEQVHEAFVKVWDRDHRLVLVTGNARISGKDKTPEDTIQAVFDASAETQVKKPVAKQAIQFPYLPEPENPGPVRQQTELSDLGIEQIDFENGVRLNLKKTDFEKNEVIAVINFGFGKKTEPVPGLAMLADAVLSRSGLGNLTENELDRALAGKNTHVQFNIKENSFSLRGKAVSAEVPLLFQLLYAHLKDPGYRKEAHLLVMREFEQMYKKLSHTIEGAMELSGQRFLAGGDSRFGIPPYKDIRNLTLDQIRAWIDPVRNTPLEISVVGDFDPQLVKTLAARYFGSLPLQKKIREKKESLKFPTGKNLVLDVETSINRGMVLVAWPTEDFSDIHRVRRFSALGHVFSNRLREDIREDLGATYSQYAYNDSSRTYTGYGVFRSILFIDPQMSEKIIQEVKKIAADLTKKGITEDELRRAVDPVLTSIKDMMRTNRYWLDTVLNLSTRYPEQLDWCRSVRKDYASITAEDVSNLAKIYLNNKKATAIVIKPVTAERPSGGGTEGK</sequence>
<dbReference type="GO" id="GO:0046872">
    <property type="term" value="F:metal ion binding"/>
    <property type="evidence" value="ECO:0007669"/>
    <property type="project" value="UniProtKB-KW"/>
</dbReference>
<dbReference type="PANTHER" id="PTHR43690:SF17">
    <property type="entry name" value="PROTEIN YHJJ"/>
    <property type="match status" value="1"/>
</dbReference>
<dbReference type="AlphaFoldDB" id="A0A975BR14"/>
<dbReference type="Pfam" id="PF05193">
    <property type="entry name" value="Peptidase_M16_C"/>
    <property type="match status" value="2"/>
</dbReference>
<dbReference type="GO" id="GO:0006508">
    <property type="term" value="P:proteolysis"/>
    <property type="evidence" value="ECO:0007669"/>
    <property type="project" value="UniProtKB-KW"/>
</dbReference>
<feature type="domain" description="Peptidase M16 N-terminal" evidence="9">
    <location>
        <begin position="67"/>
        <end position="190"/>
    </location>
</feature>
<keyword evidence="6" id="KW-0862">Zinc</keyword>
<keyword evidence="3" id="KW-0645">Protease</keyword>
<dbReference type="Pfam" id="PF00675">
    <property type="entry name" value="Peptidase_M16"/>
    <property type="match status" value="1"/>
</dbReference>
<evidence type="ECO:0000256" key="3">
    <source>
        <dbReference type="ARBA" id="ARBA00022670"/>
    </source>
</evidence>
<evidence type="ECO:0000259" key="9">
    <source>
        <dbReference type="Pfam" id="PF00675"/>
    </source>
</evidence>
<evidence type="ECO:0000313" key="12">
    <source>
        <dbReference type="Proteomes" id="UP000663722"/>
    </source>
</evidence>